<dbReference type="PROSITE" id="PS00455">
    <property type="entry name" value="AMP_BINDING"/>
    <property type="match status" value="1"/>
</dbReference>
<accession>A0A8S1J3R0</accession>
<dbReference type="InterPro" id="IPR000873">
    <property type="entry name" value="AMP-dep_synth/lig_dom"/>
</dbReference>
<evidence type="ECO:0000256" key="6">
    <source>
        <dbReference type="ARBA" id="ARBA00026121"/>
    </source>
</evidence>
<dbReference type="Proteomes" id="UP000708148">
    <property type="component" value="Unassembled WGS sequence"/>
</dbReference>
<dbReference type="Pfam" id="PF00501">
    <property type="entry name" value="AMP-binding"/>
    <property type="match status" value="1"/>
</dbReference>
<dbReference type="AlphaFoldDB" id="A0A8S1J3R0"/>
<keyword evidence="2 7" id="KW-0436">Ligase</keyword>
<dbReference type="PANTHER" id="PTHR43272:SF3">
    <property type="entry name" value="LONG CHAIN ACYL-COA SYNTHETASE 4"/>
    <property type="match status" value="1"/>
</dbReference>
<keyword evidence="5 7" id="KW-0067">ATP-binding</keyword>
<evidence type="ECO:0000256" key="5">
    <source>
        <dbReference type="ARBA" id="ARBA00022840"/>
    </source>
</evidence>
<dbReference type="Gene3D" id="3.40.50.12780">
    <property type="entry name" value="N-terminal domain of ligase-like"/>
    <property type="match status" value="1"/>
</dbReference>
<comment type="catalytic activity">
    <reaction evidence="7">
        <text>a long-chain fatty acid + ATP + CoA = a long-chain fatty acyl-CoA + AMP + diphosphate</text>
        <dbReference type="Rhea" id="RHEA:15421"/>
        <dbReference type="ChEBI" id="CHEBI:30616"/>
        <dbReference type="ChEBI" id="CHEBI:33019"/>
        <dbReference type="ChEBI" id="CHEBI:57287"/>
        <dbReference type="ChEBI" id="CHEBI:57560"/>
        <dbReference type="ChEBI" id="CHEBI:83139"/>
        <dbReference type="ChEBI" id="CHEBI:456215"/>
        <dbReference type="EC" id="6.2.1.3"/>
    </reaction>
</comment>
<comment type="similarity">
    <text evidence="1 7">Belongs to the ATP-dependent AMP-binding enzyme family.</text>
</comment>
<comment type="caution">
    <text evidence="9">The sequence shown here is derived from an EMBL/GenBank/DDBJ whole genome shotgun (WGS) entry which is preliminary data.</text>
</comment>
<dbReference type="InterPro" id="IPR020845">
    <property type="entry name" value="AMP-binding_CS"/>
</dbReference>
<reference evidence="9" key="1">
    <citation type="submission" date="2020-12" db="EMBL/GenBank/DDBJ databases">
        <authorList>
            <person name="Iha C."/>
        </authorList>
    </citation>
    <scope>NUCLEOTIDE SEQUENCE</scope>
</reference>
<evidence type="ECO:0000256" key="1">
    <source>
        <dbReference type="ARBA" id="ARBA00006432"/>
    </source>
</evidence>
<dbReference type="SUPFAM" id="SSF56801">
    <property type="entry name" value="Acetyl-CoA synthetase-like"/>
    <property type="match status" value="1"/>
</dbReference>
<evidence type="ECO:0000256" key="7">
    <source>
        <dbReference type="RuleBase" id="RU369030"/>
    </source>
</evidence>
<evidence type="ECO:0000313" key="10">
    <source>
        <dbReference type="Proteomes" id="UP000708148"/>
    </source>
</evidence>
<evidence type="ECO:0000259" key="8">
    <source>
        <dbReference type="Pfam" id="PF00501"/>
    </source>
</evidence>
<evidence type="ECO:0000256" key="4">
    <source>
        <dbReference type="ARBA" id="ARBA00022832"/>
    </source>
</evidence>
<dbReference type="InterPro" id="IPR045311">
    <property type="entry name" value="LC-FACS_euk"/>
</dbReference>
<dbReference type="GO" id="GO:0005783">
    <property type="term" value="C:endoplasmic reticulum"/>
    <property type="evidence" value="ECO:0007669"/>
    <property type="project" value="TreeGrafter"/>
</dbReference>
<dbReference type="PANTHER" id="PTHR43272">
    <property type="entry name" value="LONG-CHAIN-FATTY-ACID--COA LIGASE"/>
    <property type="match status" value="1"/>
</dbReference>
<keyword evidence="3 7" id="KW-0547">Nucleotide-binding</keyword>
<keyword evidence="10" id="KW-1185">Reference proteome</keyword>
<keyword evidence="7" id="KW-0443">Lipid metabolism</keyword>
<dbReference type="CDD" id="cd05927">
    <property type="entry name" value="LC-FACS_euk"/>
    <property type="match status" value="1"/>
</dbReference>
<dbReference type="GO" id="GO:0004467">
    <property type="term" value="F:long-chain fatty acid-CoA ligase activity"/>
    <property type="evidence" value="ECO:0007669"/>
    <property type="project" value="UniProtKB-EC"/>
</dbReference>
<evidence type="ECO:0000313" key="9">
    <source>
        <dbReference type="EMBL" id="CAD7700609.1"/>
    </source>
</evidence>
<dbReference type="InterPro" id="IPR042099">
    <property type="entry name" value="ANL_N_sf"/>
</dbReference>
<dbReference type="EMBL" id="CAJHUC010001305">
    <property type="protein sequence ID" value="CAD7700609.1"/>
    <property type="molecule type" value="Genomic_DNA"/>
</dbReference>
<comment type="function">
    <text evidence="7">Catalyzes the conversion of long-chain fatty acids to their active form acyl-CoAs for both synthesis of cellular lipids, and degradation via beta-oxidation.</text>
</comment>
<evidence type="ECO:0000256" key="3">
    <source>
        <dbReference type="ARBA" id="ARBA00022741"/>
    </source>
</evidence>
<feature type="domain" description="AMP-dependent synthetase/ligase" evidence="8">
    <location>
        <begin position="48"/>
        <end position="479"/>
    </location>
</feature>
<proteinExistence type="inferred from homology"/>
<name>A0A8S1J3R0_9CHLO</name>
<dbReference type="GO" id="GO:0005524">
    <property type="term" value="F:ATP binding"/>
    <property type="evidence" value="ECO:0007669"/>
    <property type="project" value="UniProtKB-KW"/>
</dbReference>
<evidence type="ECO:0000256" key="2">
    <source>
        <dbReference type="ARBA" id="ARBA00022598"/>
    </source>
</evidence>
<gene>
    <name evidence="9" type="ORF">OSTQU699_LOCUS5968</name>
</gene>
<dbReference type="GO" id="GO:0016020">
    <property type="term" value="C:membrane"/>
    <property type="evidence" value="ECO:0007669"/>
    <property type="project" value="TreeGrafter"/>
</dbReference>
<sequence>MGFDLLTEVAPARPATGDLPSAGPTYRAAAFKDGAPSLEGVTTLLEVFDRSVERYPTADCLGCRPVADGKAGDYVWWTYKDTSKKVAAVGSALKELGIAAGAKVGVFGANCPEWMLAMQACNRMSYTCVPLYDSLGEDAVEYIVQHSGASAVFVSQKKFAKLADALAKLKGQVKVVVYWGESDEACVKAAEAAKASVHSLEDLMKLGENKPCDAVPPKPDDLSTIMYTSGTTGQPKGVMLTHKSVTAQVVSLATYLGQFGKWGPGDIFLSYLPLAHIFDRTAEELFLHLGGAIGYWRGDIAGLVDDMAALQPTMFVGVPRVFDRIYARVTSQVASSSFLKKFLFNYAFKRKLHFLDQGIKAEEATPLLDCLIFNKIKDRLGGKVKLIVTGGAPIALHTENFLRVCFCCPVVQGYGLTETCAGSFIAIPDAKGMCGTVGPPQPVCSFRLESVPEMNYDACGPEPKGEVCIKGESNFSGYYKDDKQTNEVLEKDGWFHTGDIGTIVGDGVLKLIDRKKNIFKLSQGEYIAVEMVEGVYKKNPMVEQLWVYGNSFKSCLVAVVVPVKDKLMAWASQHGVQGTFEEVCRNSDACDHVLEVLNLTATEAALKGFEKIKAVYLDAVLFSVENDCLTPTFKLKRPQLLRKYEKEIEALYSSLG</sequence>
<dbReference type="EC" id="6.2.1.3" evidence="6 7"/>
<dbReference type="OrthoDB" id="1700726at2759"/>
<protein>
    <recommendedName>
        <fullName evidence="6 7">Long-chain-fatty-acid--CoA ligase</fullName>
        <ecNumber evidence="6 7">6.2.1.3</ecNumber>
    </recommendedName>
</protein>
<organism evidence="9 10">
    <name type="scientific">Ostreobium quekettii</name>
    <dbReference type="NCBI Taxonomy" id="121088"/>
    <lineage>
        <taxon>Eukaryota</taxon>
        <taxon>Viridiplantae</taxon>
        <taxon>Chlorophyta</taxon>
        <taxon>core chlorophytes</taxon>
        <taxon>Ulvophyceae</taxon>
        <taxon>TCBD clade</taxon>
        <taxon>Bryopsidales</taxon>
        <taxon>Ostreobineae</taxon>
        <taxon>Ostreobiaceae</taxon>
        <taxon>Ostreobium</taxon>
    </lineage>
</organism>
<keyword evidence="4 7" id="KW-0276">Fatty acid metabolism</keyword>